<feature type="region of interest" description="Disordered" evidence="1">
    <location>
        <begin position="398"/>
        <end position="417"/>
    </location>
</feature>
<dbReference type="RefSeq" id="WP_394458691.1">
    <property type="nucleotide sequence ID" value="NZ_JBIGHZ010000001.1"/>
</dbReference>
<reference evidence="3 4" key="1">
    <citation type="submission" date="2024-08" db="EMBL/GenBank/DDBJ databases">
        <authorList>
            <person name="Lu H."/>
        </authorList>
    </citation>
    <scope>NUCLEOTIDE SEQUENCE [LARGE SCALE GENOMIC DNA]</scope>
    <source>
        <strain evidence="3 4">BYS180W</strain>
    </source>
</reference>
<gene>
    <name evidence="3" type="ORF">ACG0Z6_03605</name>
</gene>
<feature type="transmembrane region" description="Helical" evidence="2">
    <location>
        <begin position="21"/>
        <end position="41"/>
    </location>
</feature>
<dbReference type="EMBL" id="JBIGHZ010000001">
    <property type="protein sequence ID" value="MFG6447325.1"/>
    <property type="molecule type" value="Genomic_DNA"/>
</dbReference>
<sequence>MRTGRTAQDQARRQSDASFGQTLLLAVLLHVWLILLLGNAVNGRSAQGLERGPGLQVSLRGLIPGAALAGKATQDLPGAARGTPTAPAQPPNSAAPGSPRQGLHQEQEQIKQDPSLDELLRERLDLQELAPTPDLQAPPLRELAPSRLSDLGATPPRPQAQTLQRSAPLKLDNPAPVEALQLPEPAAQLKTLSAPKADSAAAPKVQTGRISAMDASVLKTPAISAAPALPPLETAAQPQPQTQTAAAPAPAASAPETPLAHPEPPTPVQTRRLPELPRSATPVVTREVAPQLSTRVLNEPLQTAPALPSLPAAQEQGTPLPQAQTQGRVDLTGATQTQTGGAGAVAPVVGGPDAGRRQGATPPEPAASSAATPKAPLDLRLPVGTQAPARQSSGIGLIKALPTPPAKKSALEKGMEEAAREECRKAYAQQGQLQGVAAALPLLNDTLRDKGCRW</sequence>
<feature type="compositionally biased region" description="Low complexity" evidence="1">
    <location>
        <begin position="228"/>
        <end position="260"/>
    </location>
</feature>
<evidence type="ECO:0000256" key="2">
    <source>
        <dbReference type="SAM" id="Phobius"/>
    </source>
</evidence>
<keyword evidence="2" id="KW-0812">Transmembrane</keyword>
<accession>A0ABW7FST6</accession>
<protein>
    <submittedName>
        <fullName evidence="3">Uncharacterized protein</fullName>
    </submittedName>
</protein>
<feature type="region of interest" description="Disordered" evidence="1">
    <location>
        <begin position="228"/>
        <end position="378"/>
    </location>
</feature>
<keyword evidence="4" id="KW-1185">Reference proteome</keyword>
<organism evidence="3 4">
    <name type="scientific">Roseateles rivi</name>
    <dbReference type="NCBI Taxonomy" id="3299028"/>
    <lineage>
        <taxon>Bacteria</taxon>
        <taxon>Pseudomonadati</taxon>
        <taxon>Pseudomonadota</taxon>
        <taxon>Betaproteobacteria</taxon>
        <taxon>Burkholderiales</taxon>
        <taxon>Sphaerotilaceae</taxon>
        <taxon>Roseateles</taxon>
    </lineage>
</organism>
<dbReference type="Proteomes" id="UP001606099">
    <property type="component" value="Unassembled WGS sequence"/>
</dbReference>
<feature type="region of interest" description="Disordered" evidence="1">
    <location>
        <begin position="146"/>
        <end position="168"/>
    </location>
</feature>
<keyword evidence="2" id="KW-0472">Membrane</keyword>
<comment type="caution">
    <text evidence="3">The sequence shown here is derived from an EMBL/GenBank/DDBJ whole genome shotgun (WGS) entry which is preliminary data.</text>
</comment>
<feature type="compositionally biased region" description="Low complexity" evidence="1">
    <location>
        <begin position="77"/>
        <end position="86"/>
    </location>
</feature>
<proteinExistence type="predicted"/>
<name>A0ABW7FST6_9BURK</name>
<evidence type="ECO:0000256" key="1">
    <source>
        <dbReference type="SAM" id="MobiDB-lite"/>
    </source>
</evidence>
<keyword evidence="2" id="KW-1133">Transmembrane helix</keyword>
<feature type="compositionally biased region" description="Polar residues" evidence="1">
    <location>
        <begin position="315"/>
        <end position="327"/>
    </location>
</feature>
<feature type="compositionally biased region" description="Low complexity" evidence="1">
    <location>
        <begin position="366"/>
        <end position="376"/>
    </location>
</feature>
<feature type="compositionally biased region" description="Low complexity" evidence="1">
    <location>
        <begin position="332"/>
        <end position="351"/>
    </location>
</feature>
<evidence type="ECO:0000313" key="4">
    <source>
        <dbReference type="Proteomes" id="UP001606099"/>
    </source>
</evidence>
<evidence type="ECO:0000313" key="3">
    <source>
        <dbReference type="EMBL" id="MFG6447325.1"/>
    </source>
</evidence>
<feature type="region of interest" description="Disordered" evidence="1">
    <location>
        <begin position="75"/>
        <end position="110"/>
    </location>
</feature>